<comment type="caution">
    <text evidence="2">The sequence shown here is derived from an EMBL/GenBank/DDBJ whole genome shotgun (WGS) entry which is preliminary data.</text>
</comment>
<evidence type="ECO:0000313" key="3">
    <source>
        <dbReference type="Proteomes" id="UP000275408"/>
    </source>
</evidence>
<proteinExistence type="predicted"/>
<evidence type="ECO:0000313" key="2">
    <source>
        <dbReference type="EMBL" id="RMX41019.1"/>
    </source>
</evidence>
<organism evidence="2 3">
    <name type="scientific">Pocillopora damicornis</name>
    <name type="common">Cauliflower coral</name>
    <name type="synonym">Millepora damicornis</name>
    <dbReference type="NCBI Taxonomy" id="46731"/>
    <lineage>
        <taxon>Eukaryota</taxon>
        <taxon>Metazoa</taxon>
        <taxon>Cnidaria</taxon>
        <taxon>Anthozoa</taxon>
        <taxon>Hexacorallia</taxon>
        <taxon>Scleractinia</taxon>
        <taxon>Astrocoeniina</taxon>
        <taxon>Pocilloporidae</taxon>
        <taxon>Pocillopora</taxon>
    </lineage>
</organism>
<keyword evidence="1" id="KW-0472">Membrane</keyword>
<dbReference type="AlphaFoldDB" id="A0A3M6TI82"/>
<keyword evidence="1" id="KW-1133">Transmembrane helix</keyword>
<feature type="non-terminal residue" evidence="2">
    <location>
        <position position="90"/>
    </location>
</feature>
<accession>A0A3M6TI82</accession>
<sequence length="90" mass="10527">MFFPAGQEVLMTATYSGPVTFAVNCKTTIALSMMVFFLETVYLFNQRRYGLEKPSIDNLVISYILQNGHLKHDRRVRSSTWEDDKIDFRR</sequence>
<keyword evidence="1" id="KW-0812">Transmembrane</keyword>
<reference evidence="2 3" key="1">
    <citation type="journal article" date="2018" name="Sci. Rep.">
        <title>Comparative analysis of the Pocillopora damicornis genome highlights role of immune system in coral evolution.</title>
        <authorList>
            <person name="Cunning R."/>
            <person name="Bay R.A."/>
            <person name="Gillette P."/>
            <person name="Baker A.C."/>
            <person name="Traylor-Knowles N."/>
        </authorList>
    </citation>
    <scope>NUCLEOTIDE SEQUENCE [LARGE SCALE GENOMIC DNA]</scope>
    <source>
        <strain evidence="2">RSMAS</strain>
        <tissue evidence="2">Whole animal</tissue>
    </source>
</reference>
<dbReference type="EMBL" id="RCHS01003537">
    <property type="protein sequence ID" value="RMX41019.1"/>
    <property type="molecule type" value="Genomic_DNA"/>
</dbReference>
<protein>
    <submittedName>
        <fullName evidence="2">Uncharacterized protein</fullName>
    </submittedName>
</protein>
<evidence type="ECO:0000256" key="1">
    <source>
        <dbReference type="SAM" id="Phobius"/>
    </source>
</evidence>
<keyword evidence="3" id="KW-1185">Reference proteome</keyword>
<dbReference type="Proteomes" id="UP000275408">
    <property type="component" value="Unassembled WGS sequence"/>
</dbReference>
<feature type="transmembrane region" description="Helical" evidence="1">
    <location>
        <begin position="20"/>
        <end position="44"/>
    </location>
</feature>
<name>A0A3M6TI82_POCDA</name>
<gene>
    <name evidence="2" type="ORF">pdam_00011554</name>
</gene>